<comment type="caution">
    <text evidence="13">The sequence shown here is derived from an EMBL/GenBank/DDBJ whole genome shotgun (WGS) entry which is preliminary data.</text>
</comment>
<comment type="similarity">
    <text evidence="2 9">Belongs to the anion exchanger (TC 2.A.31) family.</text>
</comment>
<evidence type="ECO:0000256" key="2">
    <source>
        <dbReference type="ARBA" id="ARBA00010993"/>
    </source>
</evidence>
<keyword evidence="8 9" id="KW-0472">Membrane</keyword>
<dbReference type="Gene3D" id="1.10.287.570">
    <property type="entry name" value="Helical hairpin bin"/>
    <property type="match status" value="1"/>
</dbReference>
<evidence type="ECO:0000313" key="13">
    <source>
        <dbReference type="EMBL" id="KAH3747855.1"/>
    </source>
</evidence>
<sequence>MVDEIYREVAFKARNRQEILSALDEFMSQVTVLPPGEWDPKIRIEPPEKVPSQEARKTQKIQVAGPHVLATMKTAHEAHDDPTLVRTGRLFGGLIADVKRKLPWYWSDFRDSLHIQSVASIIFLFLATLTPNVTFGGLLGQATNQYMGTMECILAAAICGVLFALFAGQPLNILGSTGPMLVLEMILYNFCEGQYDYLPLRAVIGLWTTLLIMLIVAFDLSALVRYITRFTEESFACLIAIIFIYEAFKKQFSILDKYGINKHPEIPISHHCECVALNTTLADNAGNVTTIATVIASNVSEVAYGVWDDATNTTLAWVNMTSEQCKQFNGTMEGEGCHNPYYPDVFLLSCILFLGTYTIAMTLKEFKTSGFFPTFVRQILSDFAVLISIVAMVVLDVLIGIQTPKLEVPEKFQPTNYLARGWFISPISAKNPWWTYIAGIIPAFLAVVLIFMDQQITAVIVNRKENKLKKGNGYHLDMLVVAITIAICSVLGLPWFVAATVSALAHIMSLKKESETAAPGEKPVFLGCREQRVTALLVSILSGLAVFLTGVLKVIPMPVLYGVFMYMGIAALKGMQFIDRLCILLMPAKYQPDLPYLRHVKITRVHLFTAIQILCLAVLWVIKQVKVLSIAFPVMVVGTCFVRKAMNHLFTQYELSYLDDLMPGDDVIKQEDEQLAEKEQLMSQDYMYNDDNDVTVDAKTKHTMGNKYADYIAVPSSDRVNMSEEMSKTGIWMQVRRDSLPVLEGYNNSQPKLISARRKDSKAHFTLGDAQIPEEAESKESKI</sequence>
<dbReference type="GO" id="GO:0051453">
    <property type="term" value="P:regulation of intracellular pH"/>
    <property type="evidence" value="ECO:0007669"/>
    <property type="project" value="TreeGrafter"/>
</dbReference>
<dbReference type="GO" id="GO:0008510">
    <property type="term" value="F:sodium:bicarbonate symporter activity"/>
    <property type="evidence" value="ECO:0007669"/>
    <property type="project" value="TreeGrafter"/>
</dbReference>
<name>A0A9D4DG04_DREPO</name>
<organism evidence="13 14">
    <name type="scientific">Dreissena polymorpha</name>
    <name type="common">Zebra mussel</name>
    <name type="synonym">Mytilus polymorpha</name>
    <dbReference type="NCBI Taxonomy" id="45954"/>
    <lineage>
        <taxon>Eukaryota</taxon>
        <taxon>Metazoa</taxon>
        <taxon>Spiralia</taxon>
        <taxon>Lophotrochozoa</taxon>
        <taxon>Mollusca</taxon>
        <taxon>Bivalvia</taxon>
        <taxon>Autobranchia</taxon>
        <taxon>Heteroconchia</taxon>
        <taxon>Euheterodonta</taxon>
        <taxon>Imparidentia</taxon>
        <taxon>Neoheterodontei</taxon>
        <taxon>Myida</taxon>
        <taxon>Dreissenoidea</taxon>
        <taxon>Dreissenidae</taxon>
        <taxon>Dreissena</taxon>
    </lineage>
</organism>
<feature type="transmembrane region" description="Helical" evidence="9">
    <location>
        <begin position="533"/>
        <end position="555"/>
    </location>
</feature>
<dbReference type="NCBIfam" id="TIGR00834">
    <property type="entry name" value="ae"/>
    <property type="match status" value="1"/>
</dbReference>
<evidence type="ECO:0000256" key="8">
    <source>
        <dbReference type="ARBA" id="ARBA00023136"/>
    </source>
</evidence>
<evidence type="ECO:0000256" key="7">
    <source>
        <dbReference type="ARBA" id="ARBA00023065"/>
    </source>
</evidence>
<evidence type="ECO:0000259" key="12">
    <source>
        <dbReference type="Pfam" id="PF07565"/>
    </source>
</evidence>
<dbReference type="FunFam" id="1.10.287.570:FF:000001">
    <property type="entry name" value="Anion exchange protein"/>
    <property type="match status" value="1"/>
</dbReference>
<feature type="transmembrane region" description="Helical" evidence="9">
    <location>
        <begin position="113"/>
        <end position="139"/>
    </location>
</feature>
<feature type="domain" description="Bicarbonate transporter-like transmembrane" evidence="11">
    <location>
        <begin position="89"/>
        <end position="663"/>
    </location>
</feature>
<keyword evidence="6 9" id="KW-1133">Transmembrane helix</keyword>
<dbReference type="InterPro" id="IPR003020">
    <property type="entry name" value="HCO3_transpt_euk"/>
</dbReference>
<dbReference type="InterPro" id="IPR003024">
    <property type="entry name" value="Na/HCO3_transpt"/>
</dbReference>
<feature type="region of interest" description="Disordered" evidence="10">
    <location>
        <begin position="754"/>
        <end position="783"/>
    </location>
</feature>
<dbReference type="InterPro" id="IPR016152">
    <property type="entry name" value="PTrfase/Anion_transptr"/>
</dbReference>
<keyword evidence="5 9" id="KW-0812">Transmembrane</keyword>
<keyword evidence="14" id="KW-1185">Reference proteome</keyword>
<evidence type="ECO:0000313" key="14">
    <source>
        <dbReference type="Proteomes" id="UP000828390"/>
    </source>
</evidence>
<comment type="subcellular location">
    <subcellularLocation>
        <location evidence="1">Basolateral cell membrane</location>
        <topology evidence="1">Multi-pass membrane protein</topology>
    </subcellularLocation>
    <subcellularLocation>
        <location evidence="9">Membrane</location>
        <topology evidence="9">Multi-pass membrane protein</topology>
    </subcellularLocation>
</comment>
<evidence type="ECO:0000256" key="9">
    <source>
        <dbReference type="RuleBase" id="RU362035"/>
    </source>
</evidence>
<feature type="transmembrane region" description="Helical" evidence="9">
    <location>
        <begin position="345"/>
        <end position="363"/>
    </location>
</feature>
<feature type="domain" description="Band 3 cytoplasmic" evidence="12">
    <location>
        <begin position="1"/>
        <end position="40"/>
    </location>
</feature>
<feature type="transmembrane region" description="Helical" evidence="9">
    <location>
        <begin position="561"/>
        <end position="585"/>
    </location>
</feature>
<dbReference type="PANTHER" id="PTHR11453:SF36">
    <property type="entry name" value="ANION EXCHANGE PROTEIN"/>
    <property type="match status" value="1"/>
</dbReference>
<evidence type="ECO:0000256" key="1">
    <source>
        <dbReference type="ARBA" id="ARBA00004554"/>
    </source>
</evidence>
<dbReference type="InterPro" id="IPR011531">
    <property type="entry name" value="HCO3_transpt-like_TM_dom"/>
</dbReference>
<dbReference type="GO" id="GO:0016323">
    <property type="term" value="C:basolateral plasma membrane"/>
    <property type="evidence" value="ECO:0007669"/>
    <property type="project" value="UniProtKB-SubCell"/>
</dbReference>
<dbReference type="InterPro" id="IPR013769">
    <property type="entry name" value="Band3_cytoplasmic_dom"/>
</dbReference>
<evidence type="ECO:0000256" key="6">
    <source>
        <dbReference type="ARBA" id="ARBA00022989"/>
    </source>
</evidence>
<feature type="transmembrane region" description="Helical" evidence="9">
    <location>
        <begin position="478"/>
        <end position="505"/>
    </location>
</feature>
<dbReference type="PRINTS" id="PR01231">
    <property type="entry name" value="HCO3TRNSPORT"/>
</dbReference>
<evidence type="ECO:0000256" key="5">
    <source>
        <dbReference type="ARBA" id="ARBA00022692"/>
    </source>
</evidence>
<keyword evidence="4" id="KW-1003">Cell membrane</keyword>
<dbReference type="EMBL" id="JAIWYP010000010">
    <property type="protein sequence ID" value="KAH3747855.1"/>
    <property type="molecule type" value="Genomic_DNA"/>
</dbReference>
<dbReference type="Pfam" id="PF00955">
    <property type="entry name" value="HCO3_cotransp"/>
    <property type="match status" value="1"/>
</dbReference>
<dbReference type="GO" id="GO:0005452">
    <property type="term" value="F:solute:inorganic anion antiporter activity"/>
    <property type="evidence" value="ECO:0007669"/>
    <property type="project" value="InterPro"/>
</dbReference>
<feature type="transmembrane region" description="Helical" evidence="9">
    <location>
        <begin position="383"/>
        <end position="401"/>
    </location>
</feature>
<feature type="transmembrane region" description="Helical" evidence="9">
    <location>
        <begin position="605"/>
        <end position="622"/>
    </location>
</feature>
<keyword evidence="3 9" id="KW-0813">Transport</keyword>
<dbReference type="AlphaFoldDB" id="A0A9D4DG04"/>
<gene>
    <name evidence="13" type="ORF">DPMN_182287</name>
</gene>
<reference evidence="13" key="2">
    <citation type="submission" date="2020-11" db="EMBL/GenBank/DDBJ databases">
        <authorList>
            <person name="McCartney M.A."/>
            <person name="Auch B."/>
            <person name="Kono T."/>
            <person name="Mallez S."/>
            <person name="Becker A."/>
            <person name="Gohl D.M."/>
            <person name="Silverstein K.A.T."/>
            <person name="Koren S."/>
            <person name="Bechman K.B."/>
            <person name="Herman A."/>
            <person name="Abrahante J.E."/>
            <person name="Garbe J."/>
        </authorList>
    </citation>
    <scope>NUCLEOTIDE SEQUENCE</scope>
    <source>
        <strain evidence="13">Duluth1</strain>
        <tissue evidence="13">Whole animal</tissue>
    </source>
</reference>
<dbReference type="Gene3D" id="3.40.930.10">
    <property type="entry name" value="Mannitol-specific EII, Chain A"/>
    <property type="match status" value="1"/>
</dbReference>
<dbReference type="PANTHER" id="PTHR11453">
    <property type="entry name" value="ANION EXCHANGE PROTEIN"/>
    <property type="match status" value="1"/>
</dbReference>
<feature type="transmembrane region" description="Helical" evidence="9">
    <location>
        <begin position="146"/>
        <end position="167"/>
    </location>
</feature>
<dbReference type="PRINTS" id="PR01232">
    <property type="entry name" value="NAHCO3TRSPRT"/>
</dbReference>
<protein>
    <recommendedName>
        <fullName evidence="9">Anion exchange protein</fullName>
    </recommendedName>
</protein>
<dbReference type="SUPFAM" id="SSF55804">
    <property type="entry name" value="Phoshotransferase/anion transport protein"/>
    <property type="match status" value="1"/>
</dbReference>
<evidence type="ECO:0000256" key="10">
    <source>
        <dbReference type="SAM" id="MobiDB-lite"/>
    </source>
</evidence>
<feature type="transmembrane region" description="Helical" evidence="9">
    <location>
        <begin position="203"/>
        <end position="224"/>
    </location>
</feature>
<proteinExistence type="inferred from homology"/>
<dbReference type="Pfam" id="PF07565">
    <property type="entry name" value="Band_3_cyto"/>
    <property type="match status" value="1"/>
</dbReference>
<feature type="transmembrane region" description="Helical" evidence="9">
    <location>
        <begin position="433"/>
        <end position="452"/>
    </location>
</feature>
<evidence type="ECO:0000259" key="11">
    <source>
        <dbReference type="Pfam" id="PF00955"/>
    </source>
</evidence>
<keyword evidence="7 9" id="KW-0406">Ion transport</keyword>
<evidence type="ECO:0000256" key="3">
    <source>
        <dbReference type="ARBA" id="ARBA00022448"/>
    </source>
</evidence>
<evidence type="ECO:0000256" key="4">
    <source>
        <dbReference type="ARBA" id="ARBA00022475"/>
    </source>
</evidence>
<dbReference type="Proteomes" id="UP000828390">
    <property type="component" value="Unassembled WGS sequence"/>
</dbReference>
<reference evidence="13" key="1">
    <citation type="journal article" date="2019" name="bioRxiv">
        <title>The Genome of the Zebra Mussel, Dreissena polymorpha: A Resource for Invasive Species Research.</title>
        <authorList>
            <person name="McCartney M.A."/>
            <person name="Auch B."/>
            <person name="Kono T."/>
            <person name="Mallez S."/>
            <person name="Zhang Y."/>
            <person name="Obille A."/>
            <person name="Becker A."/>
            <person name="Abrahante J.E."/>
            <person name="Garbe J."/>
            <person name="Badalamenti J.P."/>
            <person name="Herman A."/>
            <person name="Mangelson H."/>
            <person name="Liachko I."/>
            <person name="Sullivan S."/>
            <person name="Sone E.D."/>
            <person name="Koren S."/>
            <person name="Silverstein K.A.T."/>
            <person name="Beckman K.B."/>
            <person name="Gohl D.M."/>
        </authorList>
    </citation>
    <scope>NUCLEOTIDE SEQUENCE</scope>
    <source>
        <strain evidence="13">Duluth1</strain>
        <tissue evidence="13">Whole animal</tissue>
    </source>
</reference>
<accession>A0A9D4DG04</accession>
<dbReference type="GO" id="GO:0008509">
    <property type="term" value="F:monoatomic anion transmembrane transporter activity"/>
    <property type="evidence" value="ECO:0007669"/>
    <property type="project" value="InterPro"/>
</dbReference>